<dbReference type="Proteomes" id="UP000624279">
    <property type="component" value="Unassembled WGS sequence"/>
</dbReference>
<dbReference type="RefSeq" id="WP_186943037.1">
    <property type="nucleotide sequence ID" value="NZ_JACOGA010000015.1"/>
</dbReference>
<evidence type="ECO:0000313" key="1">
    <source>
        <dbReference type="EMBL" id="MBC3875060.1"/>
    </source>
</evidence>
<keyword evidence="2" id="KW-1185">Reference proteome</keyword>
<reference evidence="1 2" key="1">
    <citation type="submission" date="2020-08" db="EMBL/GenBank/DDBJ databases">
        <title>Novel species isolated from subtropical streams in China.</title>
        <authorList>
            <person name="Lu H."/>
        </authorList>
    </citation>
    <scope>NUCLEOTIDE SEQUENCE [LARGE SCALE GENOMIC DNA]</scope>
    <source>
        <strain evidence="1 2">LX15W</strain>
    </source>
</reference>
<comment type="caution">
    <text evidence="1">The sequence shown here is derived from an EMBL/GenBank/DDBJ whole genome shotgun (WGS) entry which is preliminary data.</text>
</comment>
<sequence>MHIREDKLQHLALMLHSLHPEDRDWLMGELVQEQVELLMPLLAELSSLGIPRDRQIIDSFLAREKHAVSEVIADRSRESILDKIDRVSANRIYAVLCDETPELIASVLNIHDWSWYSALMKLFDVRKARLIQISIEKFKEKFGSSLDSQSKPELLNQSLCLHLFEELQKQECNNDSLQLVDAFGSHARNISNDENKTSKRSISGRLKAVLQRSSSVY</sequence>
<protein>
    <recommendedName>
        <fullName evidence="3">Flagellar motor switch protein FliG C-terminal domain-containing protein</fullName>
    </recommendedName>
</protein>
<gene>
    <name evidence="1" type="ORF">H8K55_15835</name>
</gene>
<dbReference type="EMBL" id="JACOGA010000015">
    <property type="protein sequence ID" value="MBC3875060.1"/>
    <property type="molecule type" value="Genomic_DNA"/>
</dbReference>
<evidence type="ECO:0008006" key="3">
    <source>
        <dbReference type="Google" id="ProtNLM"/>
    </source>
</evidence>
<evidence type="ECO:0000313" key="2">
    <source>
        <dbReference type="Proteomes" id="UP000624279"/>
    </source>
</evidence>
<organism evidence="1 2">
    <name type="scientific">Undibacterium flavidum</name>
    <dbReference type="NCBI Taxonomy" id="2762297"/>
    <lineage>
        <taxon>Bacteria</taxon>
        <taxon>Pseudomonadati</taxon>
        <taxon>Pseudomonadota</taxon>
        <taxon>Betaproteobacteria</taxon>
        <taxon>Burkholderiales</taxon>
        <taxon>Oxalobacteraceae</taxon>
        <taxon>Undibacterium</taxon>
    </lineage>
</organism>
<accession>A0ABR6YER9</accession>
<name>A0ABR6YER9_9BURK</name>
<proteinExistence type="predicted"/>